<organism evidence="2 3">
    <name type="scientific">Exophiala sideris</name>
    <dbReference type="NCBI Taxonomy" id="1016849"/>
    <lineage>
        <taxon>Eukaryota</taxon>
        <taxon>Fungi</taxon>
        <taxon>Dikarya</taxon>
        <taxon>Ascomycota</taxon>
        <taxon>Pezizomycotina</taxon>
        <taxon>Eurotiomycetes</taxon>
        <taxon>Chaetothyriomycetidae</taxon>
        <taxon>Chaetothyriales</taxon>
        <taxon>Herpotrichiellaceae</taxon>
        <taxon>Exophiala</taxon>
    </lineage>
</organism>
<feature type="compositionally biased region" description="Basic and acidic residues" evidence="1">
    <location>
        <begin position="80"/>
        <end position="110"/>
    </location>
</feature>
<feature type="compositionally biased region" description="Basic and acidic residues" evidence="1">
    <location>
        <begin position="208"/>
        <end position="233"/>
    </location>
</feature>
<dbReference type="PANTHER" id="PTHR40132:SF1">
    <property type="entry name" value="PRE-MRNA-SPLICING FACTOR 38B"/>
    <property type="match status" value="1"/>
</dbReference>
<evidence type="ECO:0000313" key="3">
    <source>
        <dbReference type="Proteomes" id="UP001345691"/>
    </source>
</evidence>
<name>A0ABR0IW49_9EURO</name>
<feature type="compositionally biased region" description="Acidic residues" evidence="1">
    <location>
        <begin position="376"/>
        <end position="385"/>
    </location>
</feature>
<feature type="region of interest" description="Disordered" evidence="1">
    <location>
        <begin position="80"/>
        <end position="300"/>
    </location>
</feature>
<proteinExistence type="predicted"/>
<feature type="compositionally biased region" description="Polar residues" evidence="1">
    <location>
        <begin position="399"/>
        <end position="409"/>
    </location>
</feature>
<reference evidence="2 3" key="1">
    <citation type="submission" date="2023-08" db="EMBL/GenBank/DDBJ databases">
        <title>Black Yeasts Isolated from many extreme environments.</title>
        <authorList>
            <person name="Coleine C."/>
            <person name="Stajich J.E."/>
            <person name="Selbmann L."/>
        </authorList>
    </citation>
    <scope>NUCLEOTIDE SEQUENCE [LARGE SCALE GENOMIC DNA]</scope>
    <source>
        <strain evidence="2 3">CCFEE 6328</strain>
    </source>
</reference>
<dbReference type="Proteomes" id="UP001345691">
    <property type="component" value="Unassembled WGS sequence"/>
</dbReference>
<gene>
    <name evidence="2" type="ORF">LTR69_010868</name>
</gene>
<evidence type="ECO:0000256" key="1">
    <source>
        <dbReference type="SAM" id="MobiDB-lite"/>
    </source>
</evidence>
<dbReference type="EMBL" id="JAVRRF010000041">
    <property type="protein sequence ID" value="KAK5049811.1"/>
    <property type="molecule type" value="Genomic_DNA"/>
</dbReference>
<feature type="compositionally biased region" description="Basic residues" evidence="1">
    <location>
        <begin position="193"/>
        <end position="207"/>
    </location>
</feature>
<keyword evidence="3" id="KW-1185">Reference proteome</keyword>
<accession>A0ABR0IW49</accession>
<feature type="compositionally biased region" description="Basic and acidic residues" evidence="1">
    <location>
        <begin position="353"/>
        <end position="367"/>
    </location>
</feature>
<sequence length="438" mass="49865">MVGDHPLTCPRFSSCTKMSALRDFDDDEYVAKLLAEDARESSLKYATMGMSALVPKRPTGAAPKPNTRFLRALVRDADSHNAALKQKEELEAKSRLRNVRKAESSRESRRDHGRHHRDSERRHERERGSGRKRRRLSEDREDERTTRHERSEKSRTSRRSRSPEHHSRPSREDRYKDEKRPDDSDPAAEQRHASRSHHHKSGRRSTSRSHDRESSNRDGPSERSHREQKDRSRSRSTSSTSSDPLSSIIGPKPADSSLRKKGRGFHKTNSSNIDTRFSSNYDPSLDVDPDPQSDEEADWDNALEALRDRRAWRTKQADRLREAGFGDDEIKRWEKTSSRTGTTFADTEGDVKDVRWAKKGEQREWDAGKASPIGNSDEDSDDLDDTPGRLGASKKRTRTNPIASVSTTHKGAAGKSSGNEAWKRPDNALLKQFRNALG</sequence>
<feature type="compositionally biased region" description="Polar residues" evidence="1">
    <location>
        <begin position="267"/>
        <end position="282"/>
    </location>
</feature>
<feature type="compositionally biased region" description="Basic and acidic residues" evidence="1">
    <location>
        <begin position="136"/>
        <end position="192"/>
    </location>
</feature>
<dbReference type="PANTHER" id="PTHR40132">
    <property type="entry name" value="PRE-MRNA-SPLICING FACTOR 38B"/>
    <property type="match status" value="1"/>
</dbReference>
<evidence type="ECO:0008006" key="4">
    <source>
        <dbReference type="Google" id="ProtNLM"/>
    </source>
</evidence>
<protein>
    <recommendedName>
        <fullName evidence="4">Pre-mRNA-splicing factor 38B</fullName>
    </recommendedName>
</protein>
<feature type="compositionally biased region" description="Basic and acidic residues" evidence="1">
    <location>
        <begin position="117"/>
        <end position="129"/>
    </location>
</feature>
<evidence type="ECO:0000313" key="2">
    <source>
        <dbReference type="EMBL" id="KAK5049811.1"/>
    </source>
</evidence>
<feature type="region of interest" description="Disordered" evidence="1">
    <location>
        <begin position="353"/>
        <end position="427"/>
    </location>
</feature>
<feature type="compositionally biased region" description="Acidic residues" evidence="1">
    <location>
        <begin position="285"/>
        <end position="300"/>
    </location>
</feature>
<comment type="caution">
    <text evidence="2">The sequence shown here is derived from an EMBL/GenBank/DDBJ whole genome shotgun (WGS) entry which is preliminary data.</text>
</comment>